<feature type="domain" description="TonB C-terminal" evidence="1">
    <location>
        <begin position="191"/>
        <end position="283"/>
    </location>
</feature>
<proteinExistence type="predicted"/>
<evidence type="ECO:0000259" key="1">
    <source>
        <dbReference type="PROSITE" id="PS52015"/>
    </source>
</evidence>
<evidence type="ECO:0000313" key="3">
    <source>
        <dbReference type="Proteomes" id="UP000460626"/>
    </source>
</evidence>
<sequence length="283" mass="30276">MLAAAAMYVSPAAAQDSVIGQLSLQPSTPWNVDYAQNSCAIMRGFGPDDQRVLFELRQFVPGGPYRLMVASEHLGSARGDPVVTMTPGETRPLSDARRLRANGMRGVAATLRTSSEPALPDETGELVQVEDAINVEATRAMTFHDTFDRDVALALGDLAPAMEAMRVCLDDLVTELGFDPTALRNVAQAAAPLDQARWAREVSQHFPTAALRAGRDARITASTIVNPQGRIVRCAATNALGDEDFEAVACAAMMEYARLTPALDTAGEPTFGSYTVTIVYTVS</sequence>
<dbReference type="RefSeq" id="WP_160731814.1">
    <property type="nucleotide sequence ID" value="NZ_BMJK01000001.1"/>
</dbReference>
<evidence type="ECO:0000313" key="2">
    <source>
        <dbReference type="EMBL" id="MXO92896.1"/>
    </source>
</evidence>
<name>A0A845A192_9SPHN</name>
<accession>A0A845A192</accession>
<gene>
    <name evidence="2" type="ORF">GRI62_04655</name>
</gene>
<dbReference type="AlphaFoldDB" id="A0A845A192"/>
<dbReference type="OrthoDB" id="7585155at2"/>
<dbReference type="GO" id="GO:0055085">
    <property type="term" value="P:transmembrane transport"/>
    <property type="evidence" value="ECO:0007669"/>
    <property type="project" value="InterPro"/>
</dbReference>
<dbReference type="PROSITE" id="PS52015">
    <property type="entry name" value="TONB_CTD"/>
    <property type="match status" value="1"/>
</dbReference>
<comment type="caution">
    <text evidence="2">The sequence shown here is derived from an EMBL/GenBank/DDBJ whole genome shotgun (WGS) entry which is preliminary data.</text>
</comment>
<dbReference type="SUPFAM" id="SSF74653">
    <property type="entry name" value="TolA/TonB C-terminal domain"/>
    <property type="match status" value="1"/>
</dbReference>
<dbReference type="EMBL" id="WTYH01000001">
    <property type="protein sequence ID" value="MXO92896.1"/>
    <property type="molecule type" value="Genomic_DNA"/>
</dbReference>
<dbReference type="InterPro" id="IPR037682">
    <property type="entry name" value="TonB_C"/>
</dbReference>
<reference evidence="2 3" key="1">
    <citation type="submission" date="2019-12" db="EMBL/GenBank/DDBJ databases">
        <title>Genomic-based taxomic classification of the family Erythrobacteraceae.</title>
        <authorList>
            <person name="Xu L."/>
        </authorList>
    </citation>
    <scope>NUCLEOTIDE SEQUENCE [LARGE SCALE GENOMIC DNA]</scope>
    <source>
        <strain evidence="2 3">RC4-10-4</strain>
    </source>
</reference>
<protein>
    <recommendedName>
        <fullName evidence="1">TonB C-terminal domain-containing protein</fullName>
    </recommendedName>
</protein>
<organism evidence="2 3">
    <name type="scientific">Aurantiacibacter arachoides</name>
    <dbReference type="NCBI Taxonomy" id="1850444"/>
    <lineage>
        <taxon>Bacteria</taxon>
        <taxon>Pseudomonadati</taxon>
        <taxon>Pseudomonadota</taxon>
        <taxon>Alphaproteobacteria</taxon>
        <taxon>Sphingomonadales</taxon>
        <taxon>Erythrobacteraceae</taxon>
        <taxon>Aurantiacibacter</taxon>
    </lineage>
</organism>
<dbReference type="Gene3D" id="3.30.1150.10">
    <property type="match status" value="1"/>
</dbReference>
<keyword evidence="3" id="KW-1185">Reference proteome</keyword>
<dbReference type="Proteomes" id="UP000460626">
    <property type="component" value="Unassembled WGS sequence"/>
</dbReference>
<dbReference type="Pfam" id="PF03544">
    <property type="entry name" value="TonB_C"/>
    <property type="match status" value="1"/>
</dbReference>